<gene>
    <name evidence="10" type="primary">rpl18</name>
</gene>
<dbReference type="GO" id="GO:0006412">
    <property type="term" value="P:translation"/>
    <property type="evidence" value="ECO:0007669"/>
    <property type="project" value="InterPro"/>
</dbReference>
<dbReference type="GO" id="GO:0022625">
    <property type="term" value="C:cytosolic large ribosomal subunit"/>
    <property type="evidence" value="ECO:0007669"/>
    <property type="project" value="TreeGrafter"/>
</dbReference>
<dbReference type="InterPro" id="IPR004389">
    <property type="entry name" value="Ribosomal_uL18_bac-type"/>
</dbReference>
<dbReference type="HAMAP" id="MF_01337_B">
    <property type="entry name" value="Ribosomal_uL18_B"/>
    <property type="match status" value="1"/>
</dbReference>
<dbReference type="InterPro" id="IPR057268">
    <property type="entry name" value="Ribosomal_L18"/>
</dbReference>
<dbReference type="EMBL" id="MK814677">
    <property type="protein sequence ID" value="QCI07066.1"/>
    <property type="molecule type" value="Genomic_DNA"/>
</dbReference>
<comment type="similarity">
    <text evidence="2">Belongs to the universal ribosomal protein uL18 family.</text>
</comment>
<name>A0A4D6WUE8_9FLOR</name>
<keyword evidence="4" id="KW-0699">rRNA-binding</keyword>
<comment type="function">
    <text evidence="1">Binds 5S rRNA, forms part of the central protuberance of the 50S subunit.</text>
</comment>
<evidence type="ECO:0000256" key="3">
    <source>
        <dbReference type="ARBA" id="ARBA00011505"/>
    </source>
</evidence>
<dbReference type="PANTHER" id="PTHR12899">
    <property type="entry name" value="39S RIBOSOMAL PROTEIN L18, MITOCHONDRIAL"/>
    <property type="match status" value="1"/>
</dbReference>
<keyword evidence="10" id="KW-0934">Plastid</keyword>
<dbReference type="PANTHER" id="PTHR12899:SF3">
    <property type="entry name" value="LARGE RIBOSOMAL SUBUNIT PROTEIN UL18M"/>
    <property type="match status" value="1"/>
</dbReference>
<dbReference type="SUPFAM" id="SSF53137">
    <property type="entry name" value="Translational machinery components"/>
    <property type="match status" value="1"/>
</dbReference>
<dbReference type="CDD" id="cd00432">
    <property type="entry name" value="Ribosomal_L18_L5e"/>
    <property type="match status" value="1"/>
</dbReference>
<dbReference type="NCBIfam" id="TIGR00060">
    <property type="entry name" value="L18_bact"/>
    <property type="match status" value="1"/>
</dbReference>
<organism evidence="10">
    <name type="scientific">Haraldiophyllum bonnemaisonii</name>
    <dbReference type="NCBI Taxonomy" id="167977"/>
    <lineage>
        <taxon>Eukaryota</taxon>
        <taxon>Rhodophyta</taxon>
        <taxon>Florideophyceae</taxon>
        <taxon>Rhodymeniophycidae</taxon>
        <taxon>Ceramiales</taxon>
        <taxon>Delesseriaceae</taxon>
        <taxon>Haraldiophyllum</taxon>
    </lineage>
</organism>
<comment type="subunit">
    <text evidence="3">Part of the 50S ribosomal subunit; contacts the 5S rRNA.</text>
</comment>
<evidence type="ECO:0000256" key="7">
    <source>
        <dbReference type="ARBA" id="ARBA00023274"/>
    </source>
</evidence>
<evidence type="ECO:0000256" key="6">
    <source>
        <dbReference type="ARBA" id="ARBA00022980"/>
    </source>
</evidence>
<geneLocation type="plastid" evidence="10"/>
<dbReference type="InterPro" id="IPR005484">
    <property type="entry name" value="Ribosomal_uL18_bac/plant/anim"/>
</dbReference>
<evidence type="ECO:0000256" key="2">
    <source>
        <dbReference type="ARBA" id="ARBA00007116"/>
    </source>
</evidence>
<protein>
    <recommendedName>
        <fullName evidence="8">Large ribosomal subunit protein uL18c</fullName>
    </recommendedName>
    <alternativeName>
        <fullName evidence="9">50S ribosomal protein L18, chloroplastic</fullName>
    </alternativeName>
</protein>
<dbReference type="AlphaFoldDB" id="A0A4D6WUE8"/>
<accession>A0A4D6WUE8</accession>
<dbReference type="GO" id="GO:0003735">
    <property type="term" value="F:structural constituent of ribosome"/>
    <property type="evidence" value="ECO:0007669"/>
    <property type="project" value="InterPro"/>
</dbReference>
<reference evidence="10" key="1">
    <citation type="journal article" date="2019" name="Mol. Phylogenet. Evol.">
        <title>Morphological evolution and classification of the red algal order Ceramiales inferred using plastid phylogenomics.</title>
        <authorList>
            <person name="Diaz-Tapia P."/>
            <person name="Pasella M.M."/>
            <person name="Verbruggen H."/>
            <person name="Maggs C.A."/>
        </authorList>
    </citation>
    <scope>NUCLEOTIDE SEQUENCE</scope>
    <source>
        <strain evidence="10">15261_8</strain>
    </source>
</reference>
<evidence type="ECO:0000256" key="1">
    <source>
        <dbReference type="ARBA" id="ARBA00003898"/>
    </source>
</evidence>
<dbReference type="GO" id="GO:0008097">
    <property type="term" value="F:5S rRNA binding"/>
    <property type="evidence" value="ECO:0007669"/>
    <property type="project" value="TreeGrafter"/>
</dbReference>
<evidence type="ECO:0000256" key="8">
    <source>
        <dbReference type="ARBA" id="ARBA00035303"/>
    </source>
</evidence>
<keyword evidence="5" id="KW-0694">RNA-binding</keyword>
<evidence type="ECO:0000256" key="5">
    <source>
        <dbReference type="ARBA" id="ARBA00022884"/>
    </source>
</evidence>
<evidence type="ECO:0000313" key="10">
    <source>
        <dbReference type="EMBL" id="QCI07066.1"/>
    </source>
</evidence>
<keyword evidence="7" id="KW-0687">Ribonucleoprotein</keyword>
<evidence type="ECO:0000256" key="9">
    <source>
        <dbReference type="ARBA" id="ARBA00035346"/>
    </source>
</evidence>
<sequence length="101" mass="11433">MKKKIKGTTDRPRLYVFKSNKHIYVQLIDDNKNKILTSSSTISKDIKKFANCETAAIVGKNIAIKLKAQGINCIIFDRGNKIYHGKIKALAEATRREGIHF</sequence>
<keyword evidence="6 10" id="KW-0689">Ribosomal protein</keyword>
<evidence type="ECO:0000256" key="4">
    <source>
        <dbReference type="ARBA" id="ARBA00022730"/>
    </source>
</evidence>
<proteinExistence type="inferred from homology"/>
<dbReference type="Pfam" id="PF00861">
    <property type="entry name" value="Ribosomal_L18p"/>
    <property type="match status" value="1"/>
</dbReference>
<dbReference type="Gene3D" id="3.30.420.100">
    <property type="match status" value="1"/>
</dbReference>
<reference evidence="10" key="2">
    <citation type="submission" date="2019-04" db="EMBL/GenBank/DDBJ databases">
        <authorList>
            <person name="Pasella M."/>
        </authorList>
    </citation>
    <scope>NUCLEOTIDE SEQUENCE</scope>
    <source>
        <strain evidence="10">15261_8</strain>
    </source>
</reference>